<dbReference type="Proteomes" id="UP000682782">
    <property type="component" value="Chromosome"/>
</dbReference>
<proteinExistence type="predicted"/>
<evidence type="ECO:0000313" key="1">
    <source>
        <dbReference type="EMBL" id="QUC66719.1"/>
    </source>
</evidence>
<gene>
    <name evidence="1" type="ORF">JYE49_12810</name>
</gene>
<sequence>MRKVIPVILVTVALILIFSAAAAEDWQNEARSMLTLINEFRTGDNAWYWNRNNRTTTVETGLSSLVYDYQLEEIAKIRAAEIAQSFSHTRPDGRKWDTAFPAGNYYKGENLACGFESAADAFEGFREENENYDGQGHRRNMLRRQFTRIGLAAVEVDGTVYWVQEFASGNAVSAALANAQISWAIEDGKYVCRDADGNPVTGWIQDKGAWYYMNQSGVMQTGWVLDNGSWYYMNQSGAMQTGWIQTGGTWYHMDPSGAMRTGWIRDGGSWYYLDPDGVMQTGWIKDRGKWYYSNSKGVMQTGWVQDDGKWYHFGKNGMMDTGWIKDKGKWYYCEDSGAMVTGRCTVDGQTEVFDAYGIWQYSEINDYDTPLGTSSWILLIRSIRQYFREFLELMSIPGEVL</sequence>
<reference evidence="1" key="1">
    <citation type="submission" date="2021-01" db="EMBL/GenBank/DDBJ databases">
        <title>Complete genome sequence of Clostridiales bacterium R-7.</title>
        <authorList>
            <person name="Mahoney-Kurpe S.C."/>
            <person name="Palevich N."/>
            <person name="Koike S."/>
            <person name="Moon C.D."/>
            <person name="Attwood G.T."/>
        </authorList>
    </citation>
    <scope>NUCLEOTIDE SEQUENCE</scope>
    <source>
        <strain evidence="1">R-7</strain>
    </source>
</reference>
<keyword evidence="2" id="KW-1185">Reference proteome</keyword>
<evidence type="ECO:0000313" key="2">
    <source>
        <dbReference type="Proteomes" id="UP000682782"/>
    </source>
</evidence>
<accession>A0AC61N114</accession>
<protein>
    <submittedName>
        <fullName evidence="1">Uncharacterized protein</fullName>
    </submittedName>
</protein>
<dbReference type="EMBL" id="CP068393">
    <property type="protein sequence ID" value="QUC66719.1"/>
    <property type="molecule type" value="Genomic_DNA"/>
</dbReference>
<name>A0AC61N114_9FIRM</name>
<organism evidence="1 2">
    <name type="scientific">Aristaeella hokkaidonensis</name>
    <dbReference type="NCBI Taxonomy" id="3046382"/>
    <lineage>
        <taxon>Bacteria</taxon>
        <taxon>Bacillati</taxon>
        <taxon>Bacillota</taxon>
        <taxon>Clostridia</taxon>
        <taxon>Eubacteriales</taxon>
        <taxon>Aristaeellaceae</taxon>
        <taxon>Aristaeella</taxon>
    </lineage>
</organism>